<sequence length="284" mass="32453">MHFPSLNEVANLIVKTKMYPYFDISNYVLMCCMVRDDYAIAGPSDDPVSFSRKHPLSSWFSSMLLCFASVILTNFLLGESPLAPFGNHRDLLTATATWYFINYCPFDIAYKLSKLFPILFAINVLKEVQRANKVYHGIQYAFKLYQQSYFIICVIGVLKGAGYYYMRLCERLARGTWIPSHHELLHPTGTTKICLLASILFILNQDDYIDVSPALLYLIIVAMFILVRVLYVAFHVKDPFVPVENILCTVLFGGIFEKLKRFVIKDSSSTENNAAKQTKNQKSD</sequence>
<keyword evidence="6" id="KW-0631">Potassium channel</keyword>
<dbReference type="GO" id="GO:0016020">
    <property type="term" value="C:membrane"/>
    <property type="evidence" value="ECO:0007669"/>
    <property type="project" value="InterPro"/>
</dbReference>
<comment type="subcellular location">
    <subcellularLocation>
        <location evidence="1">Endomembrane system</location>
        <topology evidence="1">Multi-pass membrane protein</topology>
    </subcellularLocation>
</comment>
<name>T1G8U1_HELRO</name>
<dbReference type="GeneID" id="20217488"/>
<dbReference type="GO" id="GO:0042802">
    <property type="term" value="F:identical protein binding"/>
    <property type="evidence" value="ECO:0007669"/>
    <property type="project" value="InterPro"/>
</dbReference>
<dbReference type="EMBL" id="KB095811">
    <property type="protein sequence ID" value="ESO12047.1"/>
    <property type="molecule type" value="Genomic_DNA"/>
</dbReference>
<evidence type="ECO:0000256" key="1">
    <source>
        <dbReference type="ARBA" id="ARBA00004127"/>
    </source>
</evidence>
<keyword evidence="7" id="KW-0630">Potassium</keyword>
<dbReference type="GO" id="GO:0012505">
    <property type="term" value="C:endomembrane system"/>
    <property type="evidence" value="ECO:0007669"/>
    <property type="project" value="UniProtKB-SubCell"/>
</dbReference>
<accession>T1G8U1</accession>
<evidence type="ECO:0000313" key="15">
    <source>
        <dbReference type="Proteomes" id="UP000015101"/>
    </source>
</evidence>
<feature type="transmembrane region" description="Helical" evidence="12">
    <location>
        <begin position="147"/>
        <end position="165"/>
    </location>
</feature>
<keyword evidence="9" id="KW-0406">Ion transport</keyword>
<evidence type="ECO:0000256" key="7">
    <source>
        <dbReference type="ARBA" id="ARBA00022958"/>
    </source>
</evidence>
<dbReference type="CTD" id="20217488"/>
<evidence type="ECO:0000256" key="8">
    <source>
        <dbReference type="ARBA" id="ARBA00022989"/>
    </source>
</evidence>
<organism evidence="14 15">
    <name type="scientific">Helobdella robusta</name>
    <name type="common">Californian leech</name>
    <dbReference type="NCBI Taxonomy" id="6412"/>
    <lineage>
        <taxon>Eukaryota</taxon>
        <taxon>Metazoa</taxon>
        <taxon>Spiralia</taxon>
        <taxon>Lophotrochozoa</taxon>
        <taxon>Annelida</taxon>
        <taxon>Clitellata</taxon>
        <taxon>Hirudinea</taxon>
        <taxon>Rhynchobdellida</taxon>
        <taxon>Glossiphoniidae</taxon>
        <taxon>Helobdella</taxon>
    </lineage>
</organism>
<evidence type="ECO:0000313" key="13">
    <source>
        <dbReference type="EMBL" id="ESO12047.1"/>
    </source>
</evidence>
<dbReference type="AlphaFoldDB" id="T1G8U1"/>
<dbReference type="Pfam" id="PF05197">
    <property type="entry name" value="TRIC"/>
    <property type="match status" value="1"/>
</dbReference>
<evidence type="ECO:0000256" key="9">
    <source>
        <dbReference type="ARBA" id="ARBA00023065"/>
    </source>
</evidence>
<dbReference type="OrthoDB" id="195817at2759"/>
<protein>
    <submittedName>
        <fullName evidence="13 14">Uncharacterized protein</fullName>
    </submittedName>
</protein>
<dbReference type="EMBL" id="AMQM01000041">
    <property type="status" value="NOT_ANNOTATED_CDS"/>
    <property type="molecule type" value="Genomic_DNA"/>
</dbReference>
<gene>
    <name evidence="14" type="primary">20217488</name>
    <name evidence="13" type="ORF">HELRODRAFT_93147</name>
</gene>
<dbReference type="GO" id="GO:0005267">
    <property type="term" value="F:potassium channel activity"/>
    <property type="evidence" value="ECO:0007669"/>
    <property type="project" value="UniProtKB-KW"/>
</dbReference>
<feature type="transmembrane region" description="Helical" evidence="12">
    <location>
        <begin position="59"/>
        <end position="77"/>
    </location>
</feature>
<evidence type="ECO:0000256" key="12">
    <source>
        <dbReference type="SAM" id="Phobius"/>
    </source>
</evidence>
<dbReference type="KEGG" id="hro:HELRODRAFT_93147"/>
<evidence type="ECO:0000256" key="2">
    <source>
        <dbReference type="ARBA" id="ARBA00005766"/>
    </source>
</evidence>
<dbReference type="RefSeq" id="XP_009008767.1">
    <property type="nucleotide sequence ID" value="XM_009010519.1"/>
</dbReference>
<reference evidence="15" key="1">
    <citation type="submission" date="2012-12" db="EMBL/GenBank/DDBJ databases">
        <authorList>
            <person name="Hellsten U."/>
            <person name="Grimwood J."/>
            <person name="Chapman J.A."/>
            <person name="Shapiro H."/>
            <person name="Aerts A."/>
            <person name="Otillar R.P."/>
            <person name="Terry A.Y."/>
            <person name="Boore J.L."/>
            <person name="Simakov O."/>
            <person name="Marletaz F."/>
            <person name="Cho S.-J."/>
            <person name="Edsinger-Gonzales E."/>
            <person name="Havlak P."/>
            <person name="Kuo D.-H."/>
            <person name="Larsson T."/>
            <person name="Lv J."/>
            <person name="Arendt D."/>
            <person name="Savage R."/>
            <person name="Osoegawa K."/>
            <person name="de Jong P."/>
            <person name="Lindberg D.R."/>
            <person name="Seaver E.C."/>
            <person name="Weisblat D.A."/>
            <person name="Putnam N.H."/>
            <person name="Grigoriev I.V."/>
            <person name="Rokhsar D.S."/>
        </authorList>
    </citation>
    <scope>NUCLEOTIDE SEQUENCE</scope>
</reference>
<dbReference type="Proteomes" id="UP000015101">
    <property type="component" value="Unassembled WGS sequence"/>
</dbReference>
<keyword evidence="5 12" id="KW-0812">Transmembrane</keyword>
<evidence type="ECO:0000256" key="5">
    <source>
        <dbReference type="ARBA" id="ARBA00022692"/>
    </source>
</evidence>
<dbReference type="HOGENOM" id="CLU_076376_0_0_1"/>
<dbReference type="EMBL" id="AMQM01000040">
    <property type="status" value="NOT_ANNOTATED_CDS"/>
    <property type="molecule type" value="Genomic_DNA"/>
</dbReference>
<dbReference type="PANTHER" id="PTHR12454:SF11">
    <property type="entry name" value="GH25683P"/>
    <property type="match status" value="1"/>
</dbReference>
<dbReference type="PANTHER" id="PTHR12454">
    <property type="entry name" value="TRIMERIC INTRACELLULAR CATION CHANNEL"/>
    <property type="match status" value="1"/>
</dbReference>
<evidence type="ECO:0000256" key="3">
    <source>
        <dbReference type="ARBA" id="ARBA00022448"/>
    </source>
</evidence>
<evidence type="ECO:0000256" key="11">
    <source>
        <dbReference type="ARBA" id="ARBA00023303"/>
    </source>
</evidence>
<evidence type="ECO:0000256" key="6">
    <source>
        <dbReference type="ARBA" id="ARBA00022826"/>
    </source>
</evidence>
<dbReference type="EnsemblMetazoa" id="HelroT93147">
    <property type="protein sequence ID" value="HelroP93147"/>
    <property type="gene ID" value="HelroG93147"/>
</dbReference>
<dbReference type="OMA" id="FSKMAMF"/>
<proteinExistence type="inferred from homology"/>
<keyword evidence="4" id="KW-0633">Potassium transport</keyword>
<evidence type="ECO:0000256" key="10">
    <source>
        <dbReference type="ARBA" id="ARBA00023136"/>
    </source>
</evidence>
<feature type="transmembrane region" description="Helical" evidence="12">
    <location>
        <begin position="215"/>
        <end position="234"/>
    </location>
</feature>
<comment type="similarity">
    <text evidence="2">Belongs to the TMEM38 family.</text>
</comment>
<dbReference type="eggNOG" id="KOG3944">
    <property type="taxonomic scope" value="Eukaryota"/>
</dbReference>
<keyword evidence="10 12" id="KW-0472">Membrane</keyword>
<keyword evidence="11" id="KW-0407">Ion channel</keyword>
<keyword evidence="15" id="KW-1185">Reference proteome</keyword>
<keyword evidence="8 12" id="KW-1133">Transmembrane helix</keyword>
<dbReference type="FunCoup" id="T1G8U1">
    <property type="interactions" value="278"/>
</dbReference>
<reference evidence="13 15" key="2">
    <citation type="journal article" date="2013" name="Nature">
        <title>Insights into bilaterian evolution from three spiralian genomes.</title>
        <authorList>
            <person name="Simakov O."/>
            <person name="Marletaz F."/>
            <person name="Cho S.J."/>
            <person name="Edsinger-Gonzales E."/>
            <person name="Havlak P."/>
            <person name="Hellsten U."/>
            <person name="Kuo D.H."/>
            <person name="Larsson T."/>
            <person name="Lv J."/>
            <person name="Arendt D."/>
            <person name="Savage R."/>
            <person name="Osoegawa K."/>
            <person name="de Jong P."/>
            <person name="Grimwood J."/>
            <person name="Chapman J.A."/>
            <person name="Shapiro H."/>
            <person name="Aerts A."/>
            <person name="Otillar R.P."/>
            <person name="Terry A.Y."/>
            <person name="Boore J.L."/>
            <person name="Grigoriev I.V."/>
            <person name="Lindberg D.R."/>
            <person name="Seaver E.C."/>
            <person name="Weisblat D.A."/>
            <person name="Putnam N.H."/>
            <person name="Rokhsar D.S."/>
        </authorList>
    </citation>
    <scope>NUCLEOTIDE SEQUENCE</scope>
</reference>
<evidence type="ECO:0000256" key="4">
    <source>
        <dbReference type="ARBA" id="ARBA00022538"/>
    </source>
</evidence>
<evidence type="ECO:0000313" key="14">
    <source>
        <dbReference type="EnsemblMetazoa" id="HelroP93147"/>
    </source>
</evidence>
<dbReference type="InParanoid" id="T1G8U1"/>
<keyword evidence="3" id="KW-0813">Transport</keyword>
<dbReference type="InterPro" id="IPR007866">
    <property type="entry name" value="TRIC_channel"/>
</dbReference>
<reference evidence="14" key="3">
    <citation type="submission" date="2015-06" db="UniProtKB">
        <authorList>
            <consortium name="EnsemblMetazoa"/>
        </authorList>
    </citation>
    <scope>IDENTIFICATION</scope>
</reference>